<proteinExistence type="predicted"/>
<reference evidence="2" key="1">
    <citation type="submission" date="2020-07" db="EMBL/GenBank/DDBJ databases">
        <authorList>
            <person name="Nazaruddin N."/>
        </authorList>
    </citation>
    <scope>NUCLEOTIDE SEQUENCE</scope>
</reference>
<dbReference type="AlphaFoldDB" id="A0A6V7H5W8"/>
<dbReference type="Proteomes" id="UP000752696">
    <property type="component" value="Unassembled WGS sequence"/>
</dbReference>
<evidence type="ECO:0000313" key="3">
    <source>
        <dbReference type="Proteomes" id="UP000752696"/>
    </source>
</evidence>
<gene>
    <name evidence="2" type="ORF">MHI_LOCUS402837</name>
</gene>
<feature type="non-terminal residue" evidence="2">
    <location>
        <position position="155"/>
    </location>
</feature>
<protein>
    <submittedName>
        <fullName evidence="2">Uncharacterized protein</fullName>
    </submittedName>
</protein>
<accession>A0A6V7H5W8</accession>
<dbReference type="EMBL" id="CAJDYZ010006763">
    <property type="protein sequence ID" value="CAD1473645.1"/>
    <property type="molecule type" value="Genomic_DNA"/>
</dbReference>
<name>A0A6V7H5W8_9HYME</name>
<evidence type="ECO:0000313" key="2">
    <source>
        <dbReference type="EMBL" id="CAD1473645.1"/>
    </source>
</evidence>
<sequence>HALAGVRLRSNGDDGAFLSAERVPMRQRPLRRPQQGVQRRRRLWRRQRRATTMFSLLVHKVLTRGLDPAELNAIARPDSWKSSYARDLEPPLATPQVSSTKLCVTVACLVARHDRVAAKKRRKRGREKEITARWSGETNSKLRSSEKNRPSARSD</sequence>
<feature type="region of interest" description="Disordered" evidence="1">
    <location>
        <begin position="119"/>
        <end position="155"/>
    </location>
</feature>
<organism evidence="2 3">
    <name type="scientific">Heterotrigona itama</name>
    <dbReference type="NCBI Taxonomy" id="395501"/>
    <lineage>
        <taxon>Eukaryota</taxon>
        <taxon>Metazoa</taxon>
        <taxon>Ecdysozoa</taxon>
        <taxon>Arthropoda</taxon>
        <taxon>Hexapoda</taxon>
        <taxon>Insecta</taxon>
        <taxon>Pterygota</taxon>
        <taxon>Neoptera</taxon>
        <taxon>Endopterygota</taxon>
        <taxon>Hymenoptera</taxon>
        <taxon>Apocrita</taxon>
        <taxon>Aculeata</taxon>
        <taxon>Apoidea</taxon>
        <taxon>Anthophila</taxon>
        <taxon>Apidae</taxon>
        <taxon>Heterotrigona</taxon>
    </lineage>
</organism>
<feature type="compositionally biased region" description="Basic and acidic residues" evidence="1">
    <location>
        <begin position="143"/>
        <end position="155"/>
    </location>
</feature>
<keyword evidence="3" id="KW-1185">Reference proteome</keyword>
<comment type="caution">
    <text evidence="2">The sequence shown here is derived from an EMBL/GenBank/DDBJ whole genome shotgun (WGS) entry which is preliminary data.</text>
</comment>
<evidence type="ECO:0000256" key="1">
    <source>
        <dbReference type="SAM" id="MobiDB-lite"/>
    </source>
</evidence>